<dbReference type="Proteomes" id="UP000241890">
    <property type="component" value="Unassembled WGS sequence"/>
</dbReference>
<keyword evidence="2" id="KW-1185">Reference proteome</keyword>
<dbReference type="InParanoid" id="A0A2R5GW14"/>
<dbReference type="EMBL" id="BEYU01000259">
    <property type="protein sequence ID" value="GBG35032.1"/>
    <property type="molecule type" value="Genomic_DNA"/>
</dbReference>
<evidence type="ECO:0000313" key="2">
    <source>
        <dbReference type="Proteomes" id="UP000241890"/>
    </source>
</evidence>
<gene>
    <name evidence="1" type="ORF">FCC1311_112552</name>
</gene>
<protein>
    <submittedName>
        <fullName evidence="1">Uncharacterized protein</fullName>
    </submittedName>
</protein>
<comment type="caution">
    <text evidence="1">The sequence shown here is derived from an EMBL/GenBank/DDBJ whole genome shotgun (WGS) entry which is preliminary data.</text>
</comment>
<accession>A0A2R5GW14</accession>
<reference evidence="1 2" key="1">
    <citation type="submission" date="2017-12" db="EMBL/GenBank/DDBJ databases">
        <title>Sequencing, de novo assembly and annotation of complete genome of a new Thraustochytrid species, strain FCC1311.</title>
        <authorList>
            <person name="Sedici K."/>
            <person name="Godart F."/>
            <person name="Aiese Cigliano R."/>
            <person name="Sanseverino W."/>
            <person name="Barakat M."/>
            <person name="Ortet P."/>
            <person name="Marechal E."/>
            <person name="Cagnac O."/>
            <person name="Amato A."/>
        </authorList>
    </citation>
    <scope>NUCLEOTIDE SEQUENCE [LARGE SCALE GENOMIC DNA]</scope>
</reference>
<dbReference type="AlphaFoldDB" id="A0A2R5GW14"/>
<proteinExistence type="predicted"/>
<organism evidence="1 2">
    <name type="scientific">Hondaea fermentalgiana</name>
    <dbReference type="NCBI Taxonomy" id="2315210"/>
    <lineage>
        <taxon>Eukaryota</taxon>
        <taxon>Sar</taxon>
        <taxon>Stramenopiles</taxon>
        <taxon>Bigyra</taxon>
        <taxon>Labyrinthulomycetes</taxon>
        <taxon>Thraustochytrida</taxon>
        <taxon>Thraustochytriidae</taxon>
        <taxon>Hondaea</taxon>
    </lineage>
</organism>
<sequence>MQAGSGSSATRFVDLDVSYDADNALEVSLGTSVTQQMSMKTPSILLEGEVYNTNPYRDDLTRAMEVFMITYADEDTTTHSGASSFARWYDYYPKWSGGSFAWEGDYKSSPSITSFTETNVAYADSVKKRTQIKTDLYKAVDSISKKTIRLVIFYSGAHSGAGGVTANMKKPGMETASHEAGHLLRLGHNQRCTKNSAGYYSGLEEYGGFFSCMAGGLYSPSGFDVHGVHRVGWFGTGPFQYIVPGKTYKIRSMANYKYGDEYIIGLCWRNFVTGQRHWFGYYPVKSTKVLKKLKKQDRIYGTTAFSNNMMLIAEHTSLTAVGQKKRMVVDYELKTYNQNFVTDYGLQGTTVSEDDDFLTIRFDYVAADNKQTPPLITYTTSSKTAGSSGAYAKINFQMSMAWEDMDVDVPPPLQPEPSEIFLERIVDGKTFNAGCKYLHLFFNGDTNTCNKVTFAHPEKGAITSSNKFVEFRLRFSSDHASYQDLKLEFR</sequence>
<evidence type="ECO:0000313" key="1">
    <source>
        <dbReference type="EMBL" id="GBG35032.1"/>
    </source>
</evidence>
<name>A0A2R5GW14_9STRA</name>